<keyword evidence="1" id="KW-0812">Transmembrane</keyword>
<proteinExistence type="predicted"/>
<feature type="transmembrane region" description="Helical" evidence="1">
    <location>
        <begin position="142"/>
        <end position="162"/>
    </location>
</feature>
<organism evidence="2 3">
    <name type="scientific">Cellulosimicrobium arenosum</name>
    <dbReference type="NCBI Taxonomy" id="2708133"/>
    <lineage>
        <taxon>Bacteria</taxon>
        <taxon>Bacillati</taxon>
        <taxon>Actinomycetota</taxon>
        <taxon>Actinomycetes</taxon>
        <taxon>Micrococcales</taxon>
        <taxon>Promicromonosporaceae</taxon>
        <taxon>Cellulosimicrobium</taxon>
    </lineage>
</organism>
<dbReference type="Proteomes" id="UP000610846">
    <property type="component" value="Unassembled WGS sequence"/>
</dbReference>
<name>A0A927G6T5_9MICO</name>
<gene>
    <name evidence="2" type="ORF">IF651_01650</name>
</gene>
<comment type="caution">
    <text evidence="2">The sequence shown here is derived from an EMBL/GenBank/DDBJ whole genome shotgun (WGS) entry which is preliminary data.</text>
</comment>
<evidence type="ECO:0000313" key="3">
    <source>
        <dbReference type="Proteomes" id="UP000610846"/>
    </source>
</evidence>
<keyword evidence="1" id="KW-1133">Transmembrane helix</keyword>
<sequence length="222" mass="24625">MLSNWKRQRAARRLKPGDGHSLPRFRWWQLFSRTIFHLRLAGEDGRPQTWSVDVRLWGDSDDGEVRARLYRDGRHEATSKLPAEFPVTGGAIEVVTSGYGLKRCHVVPDDGGPARQLVPDPASAEGRRARLEREHPGMSRTIGFVTWSVLVAALVLGVPQLVEQISHIPPVAEDVGTFTSPVHLSATVNVALVVATLLASTERALRLRYHWLLDGGLFDGDD</sequence>
<dbReference type="AlphaFoldDB" id="A0A927G6T5"/>
<keyword evidence="1" id="KW-0472">Membrane</keyword>
<reference evidence="2" key="1">
    <citation type="journal article" date="2018" name="Curr. Microbiol.">
        <title>Cellulosimicrobium arenosum sp. nov., Isolated from Marine Sediment Sand.</title>
        <authorList>
            <person name="Oh M."/>
            <person name="Kim J.H."/>
            <person name="Yoon J.H."/>
            <person name="Schumann P."/>
            <person name="Kim W."/>
        </authorList>
    </citation>
    <scope>NUCLEOTIDE SEQUENCE</scope>
    <source>
        <strain evidence="2">KCTC 49039</strain>
    </source>
</reference>
<evidence type="ECO:0000256" key="1">
    <source>
        <dbReference type="SAM" id="Phobius"/>
    </source>
</evidence>
<evidence type="ECO:0000313" key="2">
    <source>
        <dbReference type="EMBL" id="MBD8077765.1"/>
    </source>
</evidence>
<dbReference type="RefSeq" id="WP_191827325.1">
    <property type="nucleotide sequence ID" value="NZ_JACYHB010000001.1"/>
</dbReference>
<reference evidence="2" key="2">
    <citation type="submission" date="2020-09" db="EMBL/GenBank/DDBJ databases">
        <authorList>
            <person name="Yu Y."/>
        </authorList>
    </citation>
    <scope>NUCLEOTIDE SEQUENCE</scope>
    <source>
        <strain evidence="2">KCTC 49039</strain>
    </source>
</reference>
<protein>
    <submittedName>
        <fullName evidence="2">Uncharacterized protein</fullName>
    </submittedName>
</protein>
<keyword evidence="3" id="KW-1185">Reference proteome</keyword>
<feature type="transmembrane region" description="Helical" evidence="1">
    <location>
        <begin position="182"/>
        <end position="200"/>
    </location>
</feature>
<accession>A0A927G6T5</accession>
<dbReference type="EMBL" id="JACYHB010000001">
    <property type="protein sequence ID" value="MBD8077765.1"/>
    <property type="molecule type" value="Genomic_DNA"/>
</dbReference>